<comment type="caution">
    <text evidence="3">The sequence shown here is derived from an EMBL/GenBank/DDBJ whole genome shotgun (WGS) entry which is preliminary data.</text>
</comment>
<dbReference type="InterPro" id="IPR009721">
    <property type="entry name" value="O-acyltransferase_WSD1_C"/>
</dbReference>
<dbReference type="GO" id="GO:0019432">
    <property type="term" value="P:triglyceride biosynthetic process"/>
    <property type="evidence" value="ECO:0007669"/>
    <property type="project" value="TreeGrafter"/>
</dbReference>
<feature type="transmembrane region" description="Helical" evidence="1">
    <location>
        <begin position="25"/>
        <end position="46"/>
    </location>
</feature>
<dbReference type="InterPro" id="IPR045034">
    <property type="entry name" value="O-acyltransferase_WSD1-like"/>
</dbReference>
<evidence type="ECO:0000259" key="2">
    <source>
        <dbReference type="Pfam" id="PF06974"/>
    </source>
</evidence>
<dbReference type="Pfam" id="PF06974">
    <property type="entry name" value="WS_DGAT_C"/>
    <property type="match status" value="1"/>
</dbReference>
<evidence type="ECO:0000256" key="1">
    <source>
        <dbReference type="SAM" id="Phobius"/>
    </source>
</evidence>
<evidence type="ECO:0000313" key="4">
    <source>
        <dbReference type="Proteomes" id="UP001152888"/>
    </source>
</evidence>
<keyword evidence="1" id="KW-1133">Transmembrane helix</keyword>
<name>A0A9P0KBR5_ACAOB</name>
<reference evidence="3" key="1">
    <citation type="submission" date="2022-03" db="EMBL/GenBank/DDBJ databases">
        <authorList>
            <person name="Sayadi A."/>
        </authorList>
    </citation>
    <scope>NUCLEOTIDE SEQUENCE</scope>
</reference>
<accession>A0A9P0KBR5</accession>
<keyword evidence="1" id="KW-0472">Membrane</keyword>
<dbReference type="OrthoDB" id="619536at2759"/>
<dbReference type="EMBL" id="CAKOFQ010006751">
    <property type="protein sequence ID" value="CAH1968233.1"/>
    <property type="molecule type" value="Genomic_DNA"/>
</dbReference>
<evidence type="ECO:0000313" key="3">
    <source>
        <dbReference type="EMBL" id="CAH1968233.1"/>
    </source>
</evidence>
<dbReference type="GO" id="GO:0005886">
    <property type="term" value="C:plasma membrane"/>
    <property type="evidence" value="ECO:0007669"/>
    <property type="project" value="TreeGrafter"/>
</dbReference>
<organism evidence="3 4">
    <name type="scientific">Acanthoscelides obtectus</name>
    <name type="common">Bean weevil</name>
    <name type="synonym">Bruchus obtectus</name>
    <dbReference type="NCBI Taxonomy" id="200917"/>
    <lineage>
        <taxon>Eukaryota</taxon>
        <taxon>Metazoa</taxon>
        <taxon>Ecdysozoa</taxon>
        <taxon>Arthropoda</taxon>
        <taxon>Hexapoda</taxon>
        <taxon>Insecta</taxon>
        <taxon>Pterygota</taxon>
        <taxon>Neoptera</taxon>
        <taxon>Endopterygota</taxon>
        <taxon>Coleoptera</taxon>
        <taxon>Polyphaga</taxon>
        <taxon>Cucujiformia</taxon>
        <taxon>Chrysomeloidea</taxon>
        <taxon>Chrysomelidae</taxon>
        <taxon>Bruchinae</taxon>
        <taxon>Bruchini</taxon>
        <taxon>Acanthoscelides</taxon>
    </lineage>
</organism>
<dbReference type="Proteomes" id="UP001152888">
    <property type="component" value="Unassembled WGS sequence"/>
</dbReference>
<gene>
    <name evidence="3" type="ORF">ACAOBT_LOCUS7735</name>
</gene>
<keyword evidence="4" id="KW-1185">Reference proteome</keyword>
<feature type="domain" description="O-acyltransferase WSD1 C-terminal" evidence="2">
    <location>
        <begin position="381"/>
        <end position="522"/>
    </location>
</feature>
<protein>
    <recommendedName>
        <fullName evidence="2">O-acyltransferase WSD1 C-terminal domain-containing protein</fullName>
    </recommendedName>
</protein>
<dbReference type="PANTHER" id="PTHR31650">
    <property type="entry name" value="O-ACYLTRANSFERASE (WSD1-LIKE) FAMILY PROTEIN"/>
    <property type="match status" value="1"/>
</dbReference>
<dbReference type="AlphaFoldDB" id="A0A9P0KBR5"/>
<sequence>MLSKRSKEETTNLPRTGGEPSQLRLLVISMIILVLQAITLAIVLIFRQFICLFLKLKYGKRFGGFMSPGDVIWMGDDDSEHITNTVVLMDSKMKSEQFNLSFKKDIIENPMVHNHPLTDLKLCSSCHSFMGYVFYLKDNNNKLDCITMLDCGDSNKDFMEKSDLTDVLSECATRPLPRNNSVLWEVVTIKQPLKVENAENGVHTNVVIFRFHHAMGDGMSIVNFLLRNLTDDQQKIHDHLDKLTKRAFNRNKAHQKSAISTSLKNNYLRLLQLVMMGPYILKRGMLRFKNNQNILHGTRLSRDKYVVYSTERDGERLLDAMKQMKNEVPGGMLSAVALIAISRALRRFYNMNSKEVPSSVPVSMPIPMTVPKIEEKIITKNSLSAALLSLPLLSSKTTVRNQLAAVVEEIRGAISQPDVVVRYIMANDFIGYLPKNLIQNFFTTGAVSTFTFSNLPGVPATTTFQHVLRDIIFITPNFGKCGLGFSMITYRDTLSFGLIVDKTLIPQKQAAQDLLDDVLEEIRMMYDQFKRNM</sequence>
<keyword evidence="1" id="KW-0812">Transmembrane</keyword>
<dbReference type="GO" id="GO:0008374">
    <property type="term" value="F:O-acyltransferase activity"/>
    <property type="evidence" value="ECO:0007669"/>
    <property type="project" value="InterPro"/>
</dbReference>
<proteinExistence type="predicted"/>
<dbReference type="PANTHER" id="PTHR31650:SF1">
    <property type="entry name" value="WAX ESTER SYNTHASE_DIACYLGLYCEROL ACYLTRANSFERASE 4-RELATED"/>
    <property type="match status" value="1"/>
</dbReference>